<feature type="region of interest" description="Disordered" evidence="1">
    <location>
        <begin position="211"/>
        <end position="258"/>
    </location>
</feature>
<accession>A0A0D3A6B8</accession>
<reference evidence="3 4" key="1">
    <citation type="journal article" date="2014" name="Genome Biol.">
        <title>Transcriptome and methylome profiling reveals relics of genome dominance in the mesopolyploid Brassica oleracea.</title>
        <authorList>
            <person name="Parkin I.A."/>
            <person name="Koh C."/>
            <person name="Tang H."/>
            <person name="Robinson S.J."/>
            <person name="Kagale S."/>
            <person name="Clarke W.E."/>
            <person name="Town C.D."/>
            <person name="Nixon J."/>
            <person name="Krishnakumar V."/>
            <person name="Bidwell S.L."/>
            <person name="Denoeud F."/>
            <person name="Belcram H."/>
            <person name="Links M.G."/>
            <person name="Just J."/>
            <person name="Clarke C."/>
            <person name="Bender T."/>
            <person name="Huebert T."/>
            <person name="Mason A.S."/>
            <person name="Pires J.C."/>
            <person name="Barker G."/>
            <person name="Moore J."/>
            <person name="Walley P.G."/>
            <person name="Manoli S."/>
            <person name="Batley J."/>
            <person name="Edwards D."/>
            <person name="Nelson M.N."/>
            <person name="Wang X."/>
            <person name="Paterson A.H."/>
            <person name="King G."/>
            <person name="Bancroft I."/>
            <person name="Chalhoub B."/>
            <person name="Sharpe A.G."/>
        </authorList>
    </citation>
    <scope>NUCLEOTIDE SEQUENCE</scope>
    <source>
        <strain evidence="3 4">cv. TO1000</strain>
    </source>
</reference>
<feature type="compositionally biased region" description="Basic and acidic residues" evidence="1">
    <location>
        <begin position="211"/>
        <end position="233"/>
    </location>
</feature>
<dbReference type="HOGENOM" id="CLU_017415_6_1_1"/>
<dbReference type="EnsemblPlants" id="Bo1g040260.1">
    <property type="protein sequence ID" value="Bo1g040260.1"/>
    <property type="gene ID" value="Bo1g040260"/>
</dbReference>
<name>A0A0D3A6B8_BRAOL</name>
<dbReference type="PANTHER" id="PTHR48449:SF1">
    <property type="entry name" value="DUF1985 DOMAIN-CONTAINING PROTEIN"/>
    <property type="match status" value="1"/>
</dbReference>
<feature type="domain" description="DUF1985" evidence="2">
    <location>
        <begin position="35"/>
        <end position="153"/>
    </location>
</feature>
<organism evidence="3 4">
    <name type="scientific">Brassica oleracea var. oleracea</name>
    <dbReference type="NCBI Taxonomy" id="109376"/>
    <lineage>
        <taxon>Eukaryota</taxon>
        <taxon>Viridiplantae</taxon>
        <taxon>Streptophyta</taxon>
        <taxon>Embryophyta</taxon>
        <taxon>Tracheophyta</taxon>
        <taxon>Spermatophyta</taxon>
        <taxon>Magnoliopsida</taxon>
        <taxon>eudicotyledons</taxon>
        <taxon>Gunneridae</taxon>
        <taxon>Pentapetalae</taxon>
        <taxon>rosids</taxon>
        <taxon>malvids</taxon>
        <taxon>Brassicales</taxon>
        <taxon>Brassicaceae</taxon>
        <taxon>Brassiceae</taxon>
        <taxon>Brassica</taxon>
    </lineage>
</organism>
<feature type="region of interest" description="Disordered" evidence="1">
    <location>
        <begin position="361"/>
        <end position="383"/>
    </location>
</feature>
<protein>
    <recommendedName>
        <fullName evidence="2">DUF1985 domain-containing protein</fullName>
    </recommendedName>
</protein>
<reference evidence="3" key="2">
    <citation type="submission" date="2015-03" db="UniProtKB">
        <authorList>
            <consortium name="EnsemblPlants"/>
        </authorList>
    </citation>
    <scope>IDENTIFICATION</scope>
</reference>
<proteinExistence type="predicted"/>
<evidence type="ECO:0000259" key="2">
    <source>
        <dbReference type="Pfam" id="PF09331"/>
    </source>
</evidence>
<dbReference type="Proteomes" id="UP000032141">
    <property type="component" value="Chromosome C1"/>
</dbReference>
<feature type="compositionally biased region" description="Polar residues" evidence="1">
    <location>
        <begin position="361"/>
        <end position="372"/>
    </location>
</feature>
<evidence type="ECO:0000313" key="3">
    <source>
        <dbReference type="EnsemblPlants" id="Bo1g040260.1"/>
    </source>
</evidence>
<dbReference type="PANTHER" id="PTHR48449">
    <property type="entry name" value="DUF1985 DOMAIN-CONTAINING PROTEIN"/>
    <property type="match status" value="1"/>
</dbReference>
<keyword evidence="4" id="KW-1185">Reference proteome</keyword>
<sequence>MKLYLHFFLEFENRKENGMELELPSRLYGEGLEPQELMTSKRYEKWFTFARRPLRFGLQEYHAVIGLKVKREKNSGLVTWKDDDDRKKKHLEESKTWTWVNRVRLIYLCVIMGVVMGRDEKVNIPHLYMKLAIDLEKLQNYPWGLYSFDFLLKQIDKTRHKLEQKEGYLMERFLFGFQIWIMEALPALGEICGTKVSKNFTGPLCATSSEFKEAGEEKGEDQVADTERSENSHVAENVDGTTDVSGRNKRKHADRGAESRKKNVLCQLAASSKGNIDTDMKNFLEGLVQASFTTFGEKFCEQFSDRLGKIETEVTQLRTASERSEQFETVVIDRLGKIEAEVTQLRTTLVVTELVGKSDQASGPTMTKINTGPSTSKKDTTPSKKKFLESCMKNLLLDTFVKSLDPSQAKVEDSLDLLELPKSLKKPADSLDWLKLPKSLKKLADSLELPKSLKKPAIRLDDRDMELDGEDDPDRCLVFVHPADFKKMQDWQNTRTYEIDAVMYVFRERTTLKRWNIYRVAFMTCVFSDLIAKDYHNFCKGIKKYTMDPLLLEYGKGGLPSHGRTRMLWNVDVDRIKRIKEVEAFAHLLPRIVKIVQSLTVQKHLIIIPYTVSYVPMSGLNRLNCHCGVYTIKHIECHVFGLDISLVSDDNIRGAQIKIMWDMWEAANDPELIERMSKYEPIKCSKPAEYVEIDDL</sequence>
<evidence type="ECO:0000256" key="1">
    <source>
        <dbReference type="SAM" id="MobiDB-lite"/>
    </source>
</evidence>
<dbReference type="Gramene" id="Bo1g040260.1">
    <property type="protein sequence ID" value="Bo1g040260.1"/>
    <property type="gene ID" value="Bo1g040260"/>
</dbReference>
<evidence type="ECO:0000313" key="4">
    <source>
        <dbReference type="Proteomes" id="UP000032141"/>
    </source>
</evidence>
<dbReference type="AlphaFoldDB" id="A0A0D3A6B8"/>
<dbReference type="Pfam" id="PF09331">
    <property type="entry name" value="DUF1985"/>
    <property type="match status" value="1"/>
</dbReference>
<dbReference type="InterPro" id="IPR015410">
    <property type="entry name" value="DUF1985"/>
</dbReference>